<dbReference type="InParanoid" id="E1ZEM0"/>
<dbReference type="KEGG" id="cvr:CHLNCDRAFT_133937"/>
<evidence type="ECO:0000313" key="1">
    <source>
        <dbReference type="EMBL" id="EFN55519.1"/>
    </source>
</evidence>
<protein>
    <submittedName>
        <fullName evidence="1">Uncharacterized protein</fullName>
    </submittedName>
</protein>
<name>E1ZEM0_CHLVA</name>
<sequence>MLRAATRLAPRLAPRAEAALGTRGMSLAGMKGYDDKEAAEEAAELTCPLPVCLPAPHAADAVLQEAIGELGDWMLLEESMPYSLRCHLDRLLAEDERLLRRLLSKVRKSAEQHDQHAAVGAIEADKSSLKAIVGKYNISDADMQALLEWKHDQHH</sequence>
<organism evidence="2">
    <name type="scientific">Chlorella variabilis</name>
    <name type="common">Green alga</name>
    <dbReference type="NCBI Taxonomy" id="554065"/>
    <lineage>
        <taxon>Eukaryota</taxon>
        <taxon>Viridiplantae</taxon>
        <taxon>Chlorophyta</taxon>
        <taxon>core chlorophytes</taxon>
        <taxon>Trebouxiophyceae</taxon>
        <taxon>Chlorellales</taxon>
        <taxon>Chlorellaceae</taxon>
        <taxon>Chlorella clade</taxon>
        <taxon>Chlorella</taxon>
    </lineage>
</organism>
<keyword evidence="2" id="KW-1185">Reference proteome</keyword>
<dbReference type="EMBL" id="GL433844">
    <property type="protein sequence ID" value="EFN55519.1"/>
    <property type="molecule type" value="Genomic_DNA"/>
</dbReference>
<evidence type="ECO:0000313" key="2">
    <source>
        <dbReference type="Proteomes" id="UP000008141"/>
    </source>
</evidence>
<dbReference type="STRING" id="554065.E1ZEM0"/>
<dbReference type="AlphaFoldDB" id="E1ZEM0"/>
<gene>
    <name evidence="1" type="ORF">CHLNCDRAFT_133937</name>
</gene>
<dbReference type="Proteomes" id="UP000008141">
    <property type="component" value="Unassembled WGS sequence"/>
</dbReference>
<proteinExistence type="predicted"/>
<dbReference type="RefSeq" id="XP_005847621.1">
    <property type="nucleotide sequence ID" value="XM_005847559.1"/>
</dbReference>
<accession>E1ZEM0</accession>
<dbReference type="GeneID" id="17355177"/>
<dbReference type="OrthoDB" id="511943at2759"/>
<reference evidence="1 2" key="1">
    <citation type="journal article" date="2010" name="Plant Cell">
        <title>The Chlorella variabilis NC64A genome reveals adaptation to photosymbiosis, coevolution with viruses, and cryptic sex.</title>
        <authorList>
            <person name="Blanc G."/>
            <person name="Duncan G."/>
            <person name="Agarkova I."/>
            <person name="Borodovsky M."/>
            <person name="Gurnon J."/>
            <person name="Kuo A."/>
            <person name="Lindquist E."/>
            <person name="Lucas S."/>
            <person name="Pangilinan J."/>
            <person name="Polle J."/>
            <person name="Salamov A."/>
            <person name="Terry A."/>
            <person name="Yamada T."/>
            <person name="Dunigan D.D."/>
            <person name="Grigoriev I.V."/>
            <person name="Claverie J.M."/>
            <person name="Van Etten J.L."/>
        </authorList>
    </citation>
    <scope>NUCLEOTIDE SEQUENCE [LARGE SCALE GENOMIC DNA]</scope>
    <source>
        <strain evidence="1 2">NC64A</strain>
    </source>
</reference>